<evidence type="ECO:0000256" key="1">
    <source>
        <dbReference type="SAM" id="Phobius"/>
    </source>
</evidence>
<reference evidence="2 3" key="2">
    <citation type="journal article" date="2022" name="Mar. Drugs">
        <title>Bioassay-Guided Fractionation Leads to the Detection of Cholic Acid Generated by the Rare Thalassomonas sp.</title>
        <authorList>
            <person name="Pheiffer F."/>
            <person name="Schneider Y.K."/>
            <person name="Hansen E.H."/>
            <person name="Andersen J.H."/>
            <person name="Isaksson J."/>
            <person name="Busche T."/>
            <person name="R C."/>
            <person name="Kalinowski J."/>
            <person name="Zyl L.V."/>
            <person name="Trindade M."/>
        </authorList>
    </citation>
    <scope>NUCLEOTIDE SEQUENCE [LARGE SCALE GENOMIC DNA]</scope>
    <source>
        <strain evidence="2 3">XOM25</strain>
    </source>
</reference>
<gene>
    <name evidence="2" type="ORF">SG34_022460</name>
</gene>
<dbReference type="KEGG" id="tvd:SG34_022460"/>
<keyword evidence="1" id="KW-1133">Transmembrane helix</keyword>
<feature type="transmembrane region" description="Helical" evidence="1">
    <location>
        <begin position="12"/>
        <end position="30"/>
    </location>
</feature>
<evidence type="ECO:0000313" key="2">
    <source>
        <dbReference type="EMBL" id="WDE04095.1"/>
    </source>
</evidence>
<proteinExistence type="predicted"/>
<accession>A0AAF0C8D5</accession>
<keyword evidence="1" id="KW-0472">Membrane</keyword>
<reference evidence="2 3" key="1">
    <citation type="journal article" date="2015" name="Genome Announc.">
        <title>Draft Genome Sequences of Marine Isolates of Thalassomonas viridans and Thalassomonas actiniarum.</title>
        <authorList>
            <person name="Olonade I."/>
            <person name="van Zyl L.J."/>
            <person name="Trindade M."/>
        </authorList>
    </citation>
    <scope>NUCLEOTIDE SEQUENCE [LARGE SCALE GENOMIC DNA]</scope>
    <source>
        <strain evidence="2 3">XOM25</strain>
    </source>
</reference>
<name>A0AAF0C8D5_9GAMM</name>
<dbReference type="Proteomes" id="UP000032352">
    <property type="component" value="Chromosome"/>
</dbReference>
<organism evidence="2 3">
    <name type="scientific">Thalassomonas viridans</name>
    <dbReference type="NCBI Taxonomy" id="137584"/>
    <lineage>
        <taxon>Bacteria</taxon>
        <taxon>Pseudomonadati</taxon>
        <taxon>Pseudomonadota</taxon>
        <taxon>Gammaproteobacteria</taxon>
        <taxon>Alteromonadales</taxon>
        <taxon>Colwelliaceae</taxon>
        <taxon>Thalassomonas</taxon>
    </lineage>
</organism>
<evidence type="ECO:0000313" key="3">
    <source>
        <dbReference type="Proteomes" id="UP000032352"/>
    </source>
</evidence>
<sequence length="102" mass="11918">MKYRARWFKHHWRKWTLGLVLSGAVAWYWYLYSKHLNTARLVSVQMCLIEGEQLDPYRSDELTEVIANQLINKKLAGDTLIERVALKNAITDGLTCEPLKLL</sequence>
<keyword evidence="3" id="KW-1185">Reference proteome</keyword>
<keyword evidence="1" id="KW-0812">Transmembrane</keyword>
<dbReference type="RefSeq" id="WP_044842658.1">
    <property type="nucleotide sequence ID" value="NZ_CP059733.1"/>
</dbReference>
<dbReference type="EMBL" id="CP059733">
    <property type="protein sequence ID" value="WDE04095.1"/>
    <property type="molecule type" value="Genomic_DNA"/>
</dbReference>
<protein>
    <submittedName>
        <fullName evidence="2">Uncharacterized protein</fullName>
    </submittedName>
</protein>
<dbReference type="AlphaFoldDB" id="A0AAF0C8D5"/>